<reference evidence="8 9" key="1">
    <citation type="submission" date="2022-10" db="EMBL/GenBank/DDBJ databases">
        <title>Paenibacillus description and whole genome data of maize root bacterial community.</title>
        <authorList>
            <person name="Marton D."/>
            <person name="Farkas M."/>
            <person name="Cserhati M."/>
        </authorList>
    </citation>
    <scope>NUCLEOTIDE SEQUENCE [LARGE SCALE GENOMIC DNA]</scope>
    <source>
        <strain evidence="8 9">P96</strain>
    </source>
</reference>
<dbReference type="InterPro" id="IPR000185">
    <property type="entry name" value="SecA"/>
</dbReference>
<dbReference type="InterPro" id="IPR036266">
    <property type="entry name" value="SecA_Wing/Scaffold_sf"/>
</dbReference>
<keyword evidence="9" id="KW-1185">Reference proteome</keyword>
<dbReference type="InterPro" id="IPR014018">
    <property type="entry name" value="SecA_motor_DEAD"/>
</dbReference>
<comment type="subcellular location">
    <subcellularLocation>
        <location evidence="1">Membrane</location>
        <topology evidence="1">Peripheral membrane protein</topology>
    </subcellularLocation>
</comment>
<dbReference type="Pfam" id="PF07517">
    <property type="entry name" value="SecA_DEAD"/>
    <property type="match status" value="1"/>
</dbReference>
<evidence type="ECO:0000313" key="8">
    <source>
        <dbReference type="EMBL" id="MDP4099075.1"/>
    </source>
</evidence>
<keyword evidence="5" id="KW-0811">Translocation</keyword>
<dbReference type="InterPro" id="IPR011116">
    <property type="entry name" value="SecA_Wing/Scaffold"/>
</dbReference>
<sequence>MNISKGMIEMSERRQQTAESHPDSMDQHLIQITSLHRQLRFVKDSELKRQMNLAGRSRGAEQGSHQHKYRVFAAVKEAVKRVTGLELHELQITAGWWMSEGKIVQMASREERLLASVLTCAWYAQQGRGVHMMSLENQSSWKDYKVLYPVYTLLGLTAGCNLTDASAAEKQQAYLTDITFGDFREFASDYLHDHLIMNAGERMQMFNACAVIDDAEQVLVHQLLTPITLSEPCGATKHPHTGPHAEISVHHYMQQYGSLAGMTDRAGREASLLQRAYGLDTIILSASDLRKRSLTEEVISYRRQQVSFRVAGTDGTTATDSAESLRTAGLKCLVKRDSREAEASCREVSIWPKTTEERHRLMLRLNEARWEEEWLHMVEMERIVHTHRQLIFERRDQMWEKANIKHVLHAHVSSMILESDAVDREKVQTRLLMLGRDLLADGHLLLQGAALGGQELQQAWSDIWLCLLKRPAVSRTLLHWGRKYIQLLDKHWVRYMEGVSELRSKVGSSELGGEKAVQAYHTSCTELFQRIKVEWRAEFSDWFLSEALCSGLVASIGV</sequence>
<keyword evidence="4" id="KW-0653">Protein transport</keyword>
<dbReference type="PANTHER" id="PTHR30612">
    <property type="entry name" value="SECA INNER MEMBRANE COMPONENT OF SEC PROTEIN SECRETION SYSTEM"/>
    <property type="match status" value="1"/>
</dbReference>
<evidence type="ECO:0000256" key="6">
    <source>
        <dbReference type="SAM" id="MobiDB-lite"/>
    </source>
</evidence>
<name>A0ABT9FWJ9_9BACL</name>
<feature type="compositionally biased region" description="Basic and acidic residues" evidence="6">
    <location>
        <begin position="10"/>
        <end position="24"/>
    </location>
</feature>
<keyword evidence="3" id="KW-1003">Cell membrane</keyword>
<dbReference type="SUPFAM" id="SSF52540">
    <property type="entry name" value="P-loop containing nucleoside triphosphate hydrolases"/>
    <property type="match status" value="1"/>
</dbReference>
<dbReference type="Gene3D" id="3.40.50.300">
    <property type="entry name" value="P-loop containing nucleotide triphosphate hydrolases"/>
    <property type="match status" value="1"/>
</dbReference>
<dbReference type="SUPFAM" id="SSF81886">
    <property type="entry name" value="Helical scaffold and wing domains of SecA"/>
    <property type="match status" value="1"/>
</dbReference>
<dbReference type="PRINTS" id="PR00906">
    <property type="entry name" value="SECA"/>
</dbReference>
<keyword evidence="3" id="KW-0472">Membrane</keyword>
<evidence type="ECO:0000313" key="9">
    <source>
        <dbReference type="Proteomes" id="UP001241848"/>
    </source>
</evidence>
<comment type="similarity">
    <text evidence="2">Belongs to the SecA family.</text>
</comment>
<proteinExistence type="inferred from homology"/>
<evidence type="ECO:0000256" key="4">
    <source>
        <dbReference type="ARBA" id="ARBA00022927"/>
    </source>
</evidence>
<feature type="region of interest" description="Disordered" evidence="6">
    <location>
        <begin position="1"/>
        <end position="24"/>
    </location>
</feature>
<gene>
    <name evidence="8" type="ORF">OIN60_20315</name>
</gene>
<organism evidence="8 9">
    <name type="scientific">Paenibacillus zeirhizosphaerae</name>
    <dbReference type="NCBI Taxonomy" id="2987519"/>
    <lineage>
        <taxon>Bacteria</taxon>
        <taxon>Bacillati</taxon>
        <taxon>Bacillota</taxon>
        <taxon>Bacilli</taxon>
        <taxon>Bacillales</taxon>
        <taxon>Paenibacillaceae</taxon>
        <taxon>Paenibacillus</taxon>
    </lineage>
</organism>
<evidence type="ECO:0000256" key="5">
    <source>
        <dbReference type="ARBA" id="ARBA00023010"/>
    </source>
</evidence>
<evidence type="ECO:0000256" key="2">
    <source>
        <dbReference type="ARBA" id="ARBA00007650"/>
    </source>
</evidence>
<dbReference type="EMBL" id="JAPCKK010000031">
    <property type="protein sequence ID" value="MDP4099075.1"/>
    <property type="molecule type" value="Genomic_DNA"/>
</dbReference>
<protein>
    <recommendedName>
        <fullName evidence="7">SecA family profile domain-containing protein</fullName>
    </recommendedName>
</protein>
<dbReference type="SMART" id="SM00957">
    <property type="entry name" value="SecA_DEAD"/>
    <property type="match status" value="1"/>
</dbReference>
<accession>A0ABT9FWJ9</accession>
<dbReference type="RefSeq" id="WP_305756687.1">
    <property type="nucleotide sequence ID" value="NZ_JAPCKK010000031.1"/>
</dbReference>
<dbReference type="PANTHER" id="PTHR30612:SF0">
    <property type="entry name" value="CHLOROPLAST PROTEIN-TRANSPORTING ATPASE"/>
    <property type="match status" value="1"/>
</dbReference>
<keyword evidence="4" id="KW-0813">Transport</keyword>
<dbReference type="Proteomes" id="UP001241848">
    <property type="component" value="Unassembled WGS sequence"/>
</dbReference>
<evidence type="ECO:0000256" key="3">
    <source>
        <dbReference type="ARBA" id="ARBA00022475"/>
    </source>
</evidence>
<dbReference type="PROSITE" id="PS51196">
    <property type="entry name" value="SECA_MOTOR_DEAD"/>
    <property type="match status" value="1"/>
</dbReference>
<dbReference type="InterPro" id="IPR027417">
    <property type="entry name" value="P-loop_NTPase"/>
</dbReference>
<dbReference type="InterPro" id="IPR011115">
    <property type="entry name" value="SecA_DEAD"/>
</dbReference>
<evidence type="ECO:0000256" key="1">
    <source>
        <dbReference type="ARBA" id="ARBA00004170"/>
    </source>
</evidence>
<evidence type="ECO:0000259" key="7">
    <source>
        <dbReference type="PROSITE" id="PS51196"/>
    </source>
</evidence>
<feature type="domain" description="SecA family profile" evidence="7">
    <location>
        <begin position="7"/>
        <end position="558"/>
    </location>
</feature>
<dbReference type="Pfam" id="PF07516">
    <property type="entry name" value="SecA_SW"/>
    <property type="match status" value="1"/>
</dbReference>
<comment type="caution">
    <text evidence="8">The sequence shown here is derived from an EMBL/GenBank/DDBJ whole genome shotgun (WGS) entry which is preliminary data.</text>
</comment>